<comment type="pathway">
    <text evidence="1">Lipid metabolism; fatty acid biosynthesis.</text>
</comment>
<dbReference type="PROSITE" id="PS00606">
    <property type="entry name" value="KS3_1"/>
    <property type="match status" value="1"/>
</dbReference>
<sequence>MIYFSAVGMLNALGNSLDDIAANLVRGYAPGMRPAADWLTGGRSCWIGHVDDELPPLPAELAPHNSRNNRLLLAALAQIRSEVDDAISRFGADRVAVILATSTAGVDEADRFISGADEGYHYAQQELGDPSRFLAAYLGLGGPAYTLSTACSSSARAIISGQRLIAAGLADVAIVGGADTLSRMPVNGFDSLESLSAARCAPFSAQRDGISIGEGAALMLLTREPQAVALLGVGESSDAYHMSAPHPQGEGAKRAIHMALQHAGLQPPDLGYINLHGTATRLNDQVEAQVIHQIFAEQVPCSSTKHLTGHTLGAAGICEVALCWLLLTRNLPLPPQDFSAAEPDNSLLPCGLITAPQPLQKPRILSNSFAFGGNNACLILGVPHGRVSKR</sequence>
<dbReference type="GO" id="GO:0005829">
    <property type="term" value="C:cytosol"/>
    <property type="evidence" value="ECO:0007669"/>
    <property type="project" value="TreeGrafter"/>
</dbReference>
<evidence type="ECO:0000256" key="1">
    <source>
        <dbReference type="ARBA" id="ARBA00005194"/>
    </source>
</evidence>
<dbReference type="SMART" id="SM00825">
    <property type="entry name" value="PKS_KS"/>
    <property type="match status" value="1"/>
</dbReference>
<proteinExistence type="inferred from homology"/>
<dbReference type="GO" id="GO:0006633">
    <property type="term" value="P:fatty acid biosynthetic process"/>
    <property type="evidence" value="ECO:0007669"/>
    <property type="project" value="UniProtKB-UniPathway"/>
</dbReference>
<dbReference type="PANTHER" id="PTHR11712:SF320">
    <property type="entry name" value="BETA-KETOACYL SYNTHASE"/>
    <property type="match status" value="1"/>
</dbReference>
<evidence type="ECO:0000259" key="5">
    <source>
        <dbReference type="PROSITE" id="PS52004"/>
    </source>
</evidence>
<dbReference type="InterPro" id="IPR016039">
    <property type="entry name" value="Thiolase-like"/>
</dbReference>
<dbReference type="EC" id="2.3.1.41" evidence="6"/>
<keyword evidence="6" id="KW-0012">Acyltransferase</keyword>
<feature type="domain" description="Ketosynthase family 3 (KS3)" evidence="5">
    <location>
        <begin position="1"/>
        <end position="382"/>
    </location>
</feature>
<accession>A0A0L7TE07</accession>
<dbReference type="Pfam" id="PF02801">
    <property type="entry name" value="Ketoacyl-synt_C"/>
    <property type="match status" value="1"/>
</dbReference>
<dbReference type="RefSeq" id="WP_053115781.1">
    <property type="nucleotide sequence ID" value="NZ_JRXF01000012.1"/>
</dbReference>
<evidence type="ECO:0000313" key="7">
    <source>
        <dbReference type="Proteomes" id="UP000036851"/>
    </source>
</evidence>
<dbReference type="NCBIfam" id="NF006618">
    <property type="entry name" value="PRK09185.1"/>
    <property type="match status" value="1"/>
</dbReference>
<evidence type="ECO:0000256" key="4">
    <source>
        <dbReference type="RuleBase" id="RU003694"/>
    </source>
</evidence>
<dbReference type="UniPathway" id="UPA00094"/>
<dbReference type="Gene3D" id="3.40.47.10">
    <property type="match status" value="2"/>
</dbReference>
<dbReference type="Pfam" id="PF00109">
    <property type="entry name" value="ketoacyl-synt"/>
    <property type="match status" value="1"/>
</dbReference>
<dbReference type="SUPFAM" id="SSF53901">
    <property type="entry name" value="Thiolase-like"/>
    <property type="match status" value="1"/>
</dbReference>
<dbReference type="PATRIC" id="fig|1560201.4.peg.1936"/>
<dbReference type="CDD" id="cd00834">
    <property type="entry name" value="KAS_I_II"/>
    <property type="match status" value="1"/>
</dbReference>
<evidence type="ECO:0000313" key="6">
    <source>
        <dbReference type="EMBL" id="KOC93604.1"/>
    </source>
</evidence>
<dbReference type="InterPro" id="IPR018201">
    <property type="entry name" value="Ketoacyl_synth_AS"/>
</dbReference>
<dbReference type="EMBL" id="JRXF01000012">
    <property type="protein sequence ID" value="KOC93604.1"/>
    <property type="molecule type" value="Genomic_DNA"/>
</dbReference>
<dbReference type="Proteomes" id="UP000036851">
    <property type="component" value="Unassembled WGS sequence"/>
</dbReference>
<name>A0A0L7TE07_9GAMM</name>
<comment type="caution">
    <text evidence="6">The sequence shown here is derived from an EMBL/GenBank/DDBJ whole genome shotgun (WGS) entry which is preliminary data.</text>
</comment>
<reference evidence="6 7" key="1">
    <citation type="journal article" date="2015" name="Int. J. Syst. Evol. Microbiol.">
        <title>Erwinia iniecta sp. nov., isolated from Russian wheat aphids (Diuraphis noxia).</title>
        <authorList>
            <person name="Campillo T."/>
            <person name="Luna E."/>
            <person name="Portier P."/>
            <person name="Fischer-Le Saux M."/>
            <person name="Lapitan N."/>
            <person name="Tisserat N.A."/>
            <person name="Leach J.E."/>
        </authorList>
    </citation>
    <scope>NUCLEOTIDE SEQUENCE [LARGE SCALE GENOMIC DNA]</scope>
    <source>
        <strain evidence="6 7">B149</strain>
    </source>
</reference>
<evidence type="ECO:0000256" key="2">
    <source>
        <dbReference type="ARBA" id="ARBA00008467"/>
    </source>
</evidence>
<protein>
    <submittedName>
        <fullName evidence="6">3-oxoacyl-ACP synthase</fullName>
        <ecNumber evidence="6">2.3.1.41</ecNumber>
    </submittedName>
</protein>
<organism evidence="6 7">
    <name type="scientific">Winslowiella iniecta</name>
    <dbReference type="NCBI Taxonomy" id="1560201"/>
    <lineage>
        <taxon>Bacteria</taxon>
        <taxon>Pseudomonadati</taxon>
        <taxon>Pseudomonadota</taxon>
        <taxon>Gammaproteobacteria</taxon>
        <taxon>Enterobacterales</taxon>
        <taxon>Erwiniaceae</taxon>
        <taxon>Winslowiella</taxon>
    </lineage>
</organism>
<dbReference type="STRING" id="1560201.NG42_21325"/>
<comment type="similarity">
    <text evidence="2 4">Belongs to the thiolase-like superfamily. Beta-ketoacyl-ACP synthases family.</text>
</comment>
<dbReference type="InterPro" id="IPR014031">
    <property type="entry name" value="Ketoacyl_synth_C"/>
</dbReference>
<dbReference type="AlphaFoldDB" id="A0A0L7TE07"/>
<gene>
    <name evidence="6" type="ORF">NG43_08910</name>
</gene>
<keyword evidence="3 4" id="KW-0808">Transferase</keyword>
<dbReference type="InterPro" id="IPR020841">
    <property type="entry name" value="PKS_Beta-ketoAc_synthase_dom"/>
</dbReference>
<dbReference type="PANTHER" id="PTHR11712">
    <property type="entry name" value="POLYKETIDE SYNTHASE-RELATED"/>
    <property type="match status" value="1"/>
</dbReference>
<dbReference type="GO" id="GO:0004315">
    <property type="term" value="F:3-oxoacyl-[acyl-carrier-protein] synthase activity"/>
    <property type="evidence" value="ECO:0007669"/>
    <property type="project" value="UniProtKB-EC"/>
</dbReference>
<dbReference type="OrthoDB" id="9808669at2"/>
<dbReference type="PROSITE" id="PS52004">
    <property type="entry name" value="KS3_2"/>
    <property type="match status" value="1"/>
</dbReference>
<dbReference type="InterPro" id="IPR014030">
    <property type="entry name" value="Ketoacyl_synth_N"/>
</dbReference>
<dbReference type="InterPro" id="IPR000794">
    <property type="entry name" value="Beta-ketoacyl_synthase"/>
</dbReference>
<evidence type="ECO:0000256" key="3">
    <source>
        <dbReference type="ARBA" id="ARBA00022679"/>
    </source>
</evidence>